<dbReference type="KEGG" id="vg:34567942"/>
<dbReference type="EMBL" id="KC977570">
    <property type="protein sequence ID" value="ATE82566.1"/>
    <property type="molecule type" value="Genomic_DNA"/>
</dbReference>
<name>A0A291AUF4_9VIRU</name>
<organism evidence="2 3">
    <name type="scientific">Pandoravirus dulcis</name>
    <dbReference type="NCBI Taxonomy" id="1349409"/>
    <lineage>
        <taxon>Viruses</taxon>
        <taxon>Pandoravirus</taxon>
    </lineage>
</organism>
<accession>A0A291AUF4</accession>
<evidence type="ECO:0000313" key="2">
    <source>
        <dbReference type="EMBL" id="ATE82566.1"/>
    </source>
</evidence>
<evidence type="ECO:0000256" key="1">
    <source>
        <dbReference type="SAM" id="MobiDB-lite"/>
    </source>
</evidence>
<evidence type="ECO:0000313" key="3">
    <source>
        <dbReference type="Proteomes" id="UP000201566"/>
    </source>
</evidence>
<proteinExistence type="predicted"/>
<gene>
    <name evidence="2" type="ORF">pdul_cds_914</name>
</gene>
<protein>
    <submittedName>
        <fullName evidence="2">Uncharacterized protein</fullName>
    </submittedName>
</protein>
<feature type="region of interest" description="Disordered" evidence="1">
    <location>
        <begin position="75"/>
        <end position="95"/>
    </location>
</feature>
<dbReference type="GeneID" id="34567942"/>
<dbReference type="Proteomes" id="UP000201566">
    <property type="component" value="Segment"/>
</dbReference>
<reference evidence="2 3" key="1">
    <citation type="journal article" date="2013" name="Science">
        <title>Pandoraviruses: amoeba viruses with genomes up to 2.5 Mb reaching that of parasitic eukaryotes.</title>
        <authorList>
            <person name="Philippe N."/>
            <person name="Legendre M."/>
            <person name="Doutre G."/>
            <person name="Coute Y."/>
            <person name="Poirot O."/>
            <person name="Lescot M."/>
            <person name="Arslan D."/>
            <person name="Seltzer V."/>
            <person name="Bertaux L."/>
            <person name="Bruley C."/>
            <person name="Garin J."/>
            <person name="Claverie J.M."/>
            <person name="Abergel C."/>
        </authorList>
    </citation>
    <scope>NUCLEOTIDE SEQUENCE [LARGE SCALE GENOMIC DNA]</scope>
    <source>
        <strain evidence="2">Melbourne</strain>
    </source>
</reference>
<sequence>MSPGGRLVYRAVPRTTPHLRTTSAQGRRATVAASAHRPFAVRALDGTKTAASVFDDKPRGDCSKSEFYPAAANTIAHPNTNPEIGPLPSDQSRLE</sequence>
<dbReference type="RefSeq" id="YP_009430275.1">
    <property type="nucleotide sequence ID" value="NC_021858.1"/>
</dbReference>